<evidence type="ECO:0000259" key="1">
    <source>
        <dbReference type="PROSITE" id="PS50943"/>
    </source>
</evidence>
<organism evidence="2 3">
    <name type="scientific">Actinokineospora guangxiensis</name>
    <dbReference type="NCBI Taxonomy" id="1490288"/>
    <lineage>
        <taxon>Bacteria</taxon>
        <taxon>Bacillati</taxon>
        <taxon>Actinomycetota</taxon>
        <taxon>Actinomycetes</taxon>
        <taxon>Pseudonocardiales</taxon>
        <taxon>Pseudonocardiaceae</taxon>
        <taxon>Actinokineospora</taxon>
    </lineage>
</organism>
<dbReference type="Gene3D" id="1.10.260.40">
    <property type="entry name" value="lambda repressor-like DNA-binding domains"/>
    <property type="match status" value="1"/>
</dbReference>
<comment type="caution">
    <text evidence="2">The sequence shown here is derived from an EMBL/GenBank/DDBJ whole genome shotgun (WGS) entry which is preliminary data.</text>
</comment>
<dbReference type="Proteomes" id="UP001596157">
    <property type="component" value="Unassembled WGS sequence"/>
</dbReference>
<dbReference type="InterPro" id="IPR001387">
    <property type="entry name" value="Cro/C1-type_HTH"/>
</dbReference>
<dbReference type="Pfam" id="PF19054">
    <property type="entry name" value="DUF5753"/>
    <property type="match status" value="1"/>
</dbReference>
<evidence type="ECO:0000313" key="3">
    <source>
        <dbReference type="Proteomes" id="UP001596157"/>
    </source>
</evidence>
<dbReference type="Pfam" id="PF13560">
    <property type="entry name" value="HTH_31"/>
    <property type="match status" value="1"/>
</dbReference>
<keyword evidence="3" id="KW-1185">Reference proteome</keyword>
<dbReference type="RefSeq" id="WP_378242968.1">
    <property type="nucleotide sequence ID" value="NZ_JBHSKF010000001.1"/>
</dbReference>
<dbReference type="InterPro" id="IPR043917">
    <property type="entry name" value="DUF5753"/>
</dbReference>
<sequence>MDRVPTIRSRELGEALRKALKAAGLTGQEASRRLGWSPSKVSRLLLGARGASERDVSSLLVLCGVNGDERSRLLSLCRDPGAGAWVQQLGRLPTQLKTLVDHENQACGIDEFEPTLVPGLLQTVDYAQAIVRANSNVPAREVDERVIARTARQQLFRRARPPRFTFYVHEFALRLPIGGPEIMAEQLNHLVRMAGRDNIALRVVPAAVGAHAALAGAFRLMEFPHYKPIVYLESENSSLFLERPEEIAAYRGILSALADTALGAGESRQLVAGLARELYADGEDNGVL</sequence>
<dbReference type="InterPro" id="IPR010982">
    <property type="entry name" value="Lambda_DNA-bd_dom_sf"/>
</dbReference>
<evidence type="ECO:0000313" key="2">
    <source>
        <dbReference type="EMBL" id="MFC5285743.1"/>
    </source>
</evidence>
<dbReference type="SUPFAM" id="SSF47413">
    <property type="entry name" value="lambda repressor-like DNA-binding domains"/>
    <property type="match status" value="1"/>
</dbReference>
<reference evidence="3" key="1">
    <citation type="journal article" date="2019" name="Int. J. Syst. Evol. Microbiol.">
        <title>The Global Catalogue of Microorganisms (GCM) 10K type strain sequencing project: providing services to taxonomists for standard genome sequencing and annotation.</title>
        <authorList>
            <consortium name="The Broad Institute Genomics Platform"/>
            <consortium name="The Broad Institute Genome Sequencing Center for Infectious Disease"/>
            <person name="Wu L."/>
            <person name="Ma J."/>
        </authorList>
    </citation>
    <scope>NUCLEOTIDE SEQUENCE [LARGE SCALE GENOMIC DNA]</scope>
    <source>
        <strain evidence="3">CCUG 59778</strain>
    </source>
</reference>
<dbReference type="CDD" id="cd00093">
    <property type="entry name" value="HTH_XRE"/>
    <property type="match status" value="1"/>
</dbReference>
<protein>
    <submittedName>
        <fullName evidence="2">Helix-turn-helix domain-containing protein</fullName>
    </submittedName>
</protein>
<dbReference type="EMBL" id="JBHSKF010000001">
    <property type="protein sequence ID" value="MFC5285743.1"/>
    <property type="molecule type" value="Genomic_DNA"/>
</dbReference>
<dbReference type="SMART" id="SM00530">
    <property type="entry name" value="HTH_XRE"/>
    <property type="match status" value="1"/>
</dbReference>
<name>A0ABW0EED6_9PSEU</name>
<accession>A0ABW0EED6</accession>
<dbReference type="PROSITE" id="PS50943">
    <property type="entry name" value="HTH_CROC1"/>
    <property type="match status" value="1"/>
</dbReference>
<proteinExistence type="predicted"/>
<feature type="domain" description="HTH cro/C1-type" evidence="1">
    <location>
        <begin position="16"/>
        <end position="70"/>
    </location>
</feature>
<gene>
    <name evidence="2" type="ORF">ACFPM7_01650</name>
</gene>